<protein>
    <recommendedName>
        <fullName evidence="3">Peptidase M20 dimerisation domain-containing protein</fullName>
    </recommendedName>
</protein>
<dbReference type="InterPro" id="IPR036264">
    <property type="entry name" value="Bact_exopeptidase_dim_dom"/>
</dbReference>
<dbReference type="Gene3D" id="3.30.70.360">
    <property type="match status" value="1"/>
</dbReference>
<evidence type="ECO:0000313" key="4">
    <source>
        <dbReference type="EMBL" id="CAE0636745.1"/>
    </source>
</evidence>
<keyword evidence="2" id="KW-0378">Hydrolase</keyword>
<reference evidence="4" key="1">
    <citation type="submission" date="2021-01" db="EMBL/GenBank/DDBJ databases">
        <authorList>
            <person name="Corre E."/>
            <person name="Pelletier E."/>
            <person name="Niang G."/>
            <person name="Scheremetjew M."/>
            <person name="Finn R."/>
            <person name="Kale V."/>
            <person name="Holt S."/>
            <person name="Cochrane G."/>
            <person name="Meng A."/>
            <person name="Brown T."/>
            <person name="Cohen L."/>
        </authorList>
    </citation>
    <scope>NUCLEOTIDE SEQUENCE</scope>
    <source>
        <strain evidence="4">CCMP3107</strain>
    </source>
</reference>
<dbReference type="EMBL" id="HBIU01033752">
    <property type="protein sequence ID" value="CAE0636745.1"/>
    <property type="molecule type" value="Transcribed_RNA"/>
</dbReference>
<dbReference type="Pfam" id="PF07687">
    <property type="entry name" value="M20_dimer"/>
    <property type="match status" value="1"/>
</dbReference>
<keyword evidence="1" id="KW-0479">Metal-binding</keyword>
<dbReference type="InterPro" id="IPR002933">
    <property type="entry name" value="Peptidase_M20"/>
</dbReference>
<name>A0A7S3XZI8_HETAK</name>
<evidence type="ECO:0000259" key="3">
    <source>
        <dbReference type="Pfam" id="PF07687"/>
    </source>
</evidence>
<proteinExistence type="predicted"/>
<sequence>MASFQAADGNLDNVESFFMNLTLDEEKYLDLLEKLIGEAEHLQNNPAQGLVPEEDRAVRHVEAALAGVTEAAGGPLRVERLTYVEGRSNLLLTYPGTGDKVVSFVGSHMDVVPANPETWERYPFELTREGDRLYGRGTTDCLGHVALLTEFMRALGAARPPLARTVRVLLIANEENGLIPDVGVDAVHKAGRLDCLRGGPLFWIDSADSQPCMGTAGVVQWSLKAVGKLFHSGLPHKSINPCELLHEALRVIQGRFYEDFARHPDEDRWNFATSSTMKPTQFETARGSLNQIPPHATASGDIRLTPFYDIADCMAAVERYVAELNADIGQLQGPGNYSKFVLPEEDLQGKLVLSWLTEGENGIACRIESEGHGVLAAATKDVKGECKPFAINGTLPLVRWLQDNGFDVQIAGYGSSSAYHADNEYLDFDDMKDAIKILSRTVFKLEQI</sequence>
<dbReference type="InterPro" id="IPR011650">
    <property type="entry name" value="Peptidase_M20_dimer"/>
</dbReference>
<dbReference type="AlphaFoldDB" id="A0A7S3XZI8"/>
<organism evidence="4">
    <name type="scientific">Heterosigma akashiwo</name>
    <name type="common">Chromophytic alga</name>
    <name type="synonym">Heterosigma carterae</name>
    <dbReference type="NCBI Taxonomy" id="2829"/>
    <lineage>
        <taxon>Eukaryota</taxon>
        <taxon>Sar</taxon>
        <taxon>Stramenopiles</taxon>
        <taxon>Ochrophyta</taxon>
        <taxon>Raphidophyceae</taxon>
        <taxon>Chattonellales</taxon>
        <taxon>Chattonellaceae</taxon>
        <taxon>Heterosigma</taxon>
    </lineage>
</organism>
<dbReference type="GO" id="GO:0016787">
    <property type="term" value="F:hydrolase activity"/>
    <property type="evidence" value="ECO:0007669"/>
    <property type="project" value="UniProtKB-KW"/>
</dbReference>
<accession>A0A7S3XZI8</accession>
<dbReference type="Gene3D" id="3.40.630.10">
    <property type="entry name" value="Zn peptidases"/>
    <property type="match status" value="1"/>
</dbReference>
<evidence type="ECO:0000256" key="1">
    <source>
        <dbReference type="ARBA" id="ARBA00022723"/>
    </source>
</evidence>
<dbReference type="SUPFAM" id="SSF53187">
    <property type="entry name" value="Zn-dependent exopeptidases"/>
    <property type="match status" value="1"/>
</dbReference>
<feature type="domain" description="Peptidase M20 dimerisation" evidence="3">
    <location>
        <begin position="214"/>
        <end position="325"/>
    </location>
</feature>
<evidence type="ECO:0000256" key="2">
    <source>
        <dbReference type="ARBA" id="ARBA00022801"/>
    </source>
</evidence>
<dbReference type="PANTHER" id="PTHR43808:SF3">
    <property type="entry name" value="ACETYLORNITHINE DEACETYLASE"/>
    <property type="match status" value="1"/>
</dbReference>
<dbReference type="PANTHER" id="PTHR43808">
    <property type="entry name" value="ACETYLORNITHINE DEACETYLASE"/>
    <property type="match status" value="1"/>
</dbReference>
<dbReference type="SUPFAM" id="SSF55031">
    <property type="entry name" value="Bacterial exopeptidase dimerisation domain"/>
    <property type="match status" value="1"/>
</dbReference>
<dbReference type="GO" id="GO:0046872">
    <property type="term" value="F:metal ion binding"/>
    <property type="evidence" value="ECO:0007669"/>
    <property type="project" value="UniProtKB-KW"/>
</dbReference>
<dbReference type="InterPro" id="IPR050072">
    <property type="entry name" value="Peptidase_M20A"/>
</dbReference>
<gene>
    <name evidence="4" type="ORF">HAKA00212_LOCUS15512</name>
</gene>
<dbReference type="Pfam" id="PF01546">
    <property type="entry name" value="Peptidase_M20"/>
    <property type="match status" value="1"/>
</dbReference>